<comment type="similarity">
    <text evidence="3">Belongs to the FMP46 family.</text>
</comment>
<evidence type="ECO:0000256" key="4">
    <source>
        <dbReference type="ARBA" id="ARBA00022946"/>
    </source>
</evidence>
<dbReference type="GO" id="GO:0005739">
    <property type="term" value="C:mitochondrion"/>
    <property type="evidence" value="ECO:0007669"/>
    <property type="project" value="UniProtKB-SubCell"/>
</dbReference>
<sequence length="132" mass="14933">MFRFRKTADVITLFHKPNSAASNRVAQLLRQTSAQVQAAAIYSSKDSREPFELDVTEELPTPGQVETILEYAGERGIPRVIKDARDQKDALQRFKQSKDSFLRPVTVNWDKGKVVTGDNESEILKLVNARKD</sequence>
<organism evidence="7 8">
    <name type="scientific">Ophiocordyceps unilateralis</name>
    <name type="common">Zombie-ant fungus</name>
    <name type="synonym">Torrubia unilateralis</name>
    <dbReference type="NCBI Taxonomy" id="268505"/>
    <lineage>
        <taxon>Eukaryota</taxon>
        <taxon>Fungi</taxon>
        <taxon>Dikarya</taxon>
        <taxon>Ascomycota</taxon>
        <taxon>Pezizomycotina</taxon>
        <taxon>Sordariomycetes</taxon>
        <taxon>Hypocreomycetidae</taxon>
        <taxon>Hypocreales</taxon>
        <taxon>Ophiocordycipitaceae</taxon>
        <taxon>Ophiocordyceps</taxon>
    </lineage>
</organism>
<keyword evidence="8" id="KW-1185">Reference proteome</keyword>
<keyword evidence="5" id="KW-0560">Oxidoreductase</keyword>
<evidence type="ECO:0000256" key="6">
    <source>
        <dbReference type="ARBA" id="ARBA00023128"/>
    </source>
</evidence>
<evidence type="ECO:0000256" key="2">
    <source>
        <dbReference type="ARBA" id="ARBA00004173"/>
    </source>
</evidence>
<dbReference type="Gene3D" id="3.40.30.10">
    <property type="entry name" value="Glutaredoxin"/>
    <property type="match status" value="1"/>
</dbReference>
<evidence type="ECO:0000313" key="8">
    <source>
        <dbReference type="Proteomes" id="UP000037136"/>
    </source>
</evidence>
<keyword evidence="6" id="KW-0496">Mitochondrion</keyword>
<dbReference type="InterPro" id="IPR036249">
    <property type="entry name" value="Thioredoxin-like_sf"/>
</dbReference>
<comment type="function">
    <text evidence="1">Putative mitochondrial redox protein which could be involved in the reduction of small toxic molecules.</text>
</comment>
<dbReference type="Pfam" id="PF07955">
    <property type="entry name" value="DUF1687"/>
    <property type="match status" value="1"/>
</dbReference>
<comment type="caution">
    <text evidence="7">The sequence shown here is derived from an EMBL/GenBank/DDBJ whole genome shotgun (WGS) entry which is preliminary data.</text>
</comment>
<evidence type="ECO:0000313" key="7">
    <source>
        <dbReference type="EMBL" id="PFH60632.1"/>
    </source>
</evidence>
<accession>A0A2A9PI89</accession>
<dbReference type="InterPro" id="IPR012882">
    <property type="entry name" value="Fmp46"/>
</dbReference>
<evidence type="ECO:0000256" key="5">
    <source>
        <dbReference type="ARBA" id="ARBA00023002"/>
    </source>
</evidence>
<protein>
    <submittedName>
        <fullName evidence="7">Uncharacterized protein</fullName>
    </submittedName>
</protein>
<dbReference type="PANTHER" id="PTHR28071:SF1">
    <property type="entry name" value="REDOX PROTEIN FMP46, MITOCHONDRIAL-RELATED"/>
    <property type="match status" value="1"/>
</dbReference>
<name>A0A2A9PI89_OPHUN</name>
<gene>
    <name evidence="7" type="ORF">XA68_10592</name>
</gene>
<dbReference type="OrthoDB" id="59229at2759"/>
<proteinExistence type="inferred from homology"/>
<reference evidence="7 8" key="2">
    <citation type="journal article" date="2017" name="Sci. Rep.">
        <title>Ant-infecting Ophiocordyceps genomes reveal a high diversity of potential behavioral manipulation genes and a possible major role for enterotoxins.</title>
        <authorList>
            <person name="de Bekker C."/>
            <person name="Ohm R.A."/>
            <person name="Evans H.C."/>
            <person name="Brachmann A."/>
            <person name="Hughes D.P."/>
        </authorList>
    </citation>
    <scope>NUCLEOTIDE SEQUENCE [LARGE SCALE GENOMIC DNA]</scope>
    <source>
        <strain evidence="7 8">SC16a</strain>
    </source>
</reference>
<dbReference type="PANTHER" id="PTHR28071">
    <property type="entry name" value="REDOX PROTEIN FMP46, MITOCHONDRIAL-RELATED"/>
    <property type="match status" value="1"/>
</dbReference>
<evidence type="ECO:0000256" key="3">
    <source>
        <dbReference type="ARBA" id="ARBA00009734"/>
    </source>
</evidence>
<dbReference type="SUPFAM" id="SSF52833">
    <property type="entry name" value="Thioredoxin-like"/>
    <property type="match status" value="1"/>
</dbReference>
<comment type="subcellular location">
    <subcellularLocation>
        <location evidence="2">Mitochondrion</location>
    </subcellularLocation>
</comment>
<dbReference type="GO" id="GO:0016491">
    <property type="term" value="F:oxidoreductase activity"/>
    <property type="evidence" value="ECO:0007669"/>
    <property type="project" value="UniProtKB-KW"/>
</dbReference>
<dbReference type="EMBL" id="LAZP02000116">
    <property type="protein sequence ID" value="PFH60632.1"/>
    <property type="molecule type" value="Genomic_DNA"/>
</dbReference>
<keyword evidence="4" id="KW-0809">Transit peptide</keyword>
<evidence type="ECO:0000256" key="1">
    <source>
        <dbReference type="ARBA" id="ARBA00002963"/>
    </source>
</evidence>
<dbReference type="Proteomes" id="UP000037136">
    <property type="component" value="Unassembled WGS sequence"/>
</dbReference>
<reference evidence="7 8" key="1">
    <citation type="journal article" date="2015" name="BMC Genomics">
        <title>Gene expression during zombie ant biting behavior reflects the complexity underlying fungal parasitic behavioral manipulation.</title>
        <authorList>
            <person name="de Bekker C."/>
            <person name="Ohm R.A."/>
            <person name="Loreto R.G."/>
            <person name="Sebastian A."/>
            <person name="Albert I."/>
            <person name="Merrow M."/>
            <person name="Brachmann A."/>
            <person name="Hughes D.P."/>
        </authorList>
    </citation>
    <scope>NUCLEOTIDE SEQUENCE [LARGE SCALE GENOMIC DNA]</scope>
    <source>
        <strain evidence="7 8">SC16a</strain>
    </source>
</reference>
<dbReference type="AlphaFoldDB" id="A0A2A9PI89"/>